<gene>
    <name evidence="1" type="ORF">DCM83_20230</name>
</gene>
<reference evidence="1" key="1">
    <citation type="submission" date="2018-04" db="EMBL/GenBank/DDBJ databases">
        <title>Genomes of Endosymbiotic and Endophytic Bradyrhizobium Publication status.</title>
        <authorList>
            <person name="Guha S."/>
            <person name="Jorrin B."/>
            <person name="Sarkar M."/>
            <person name="Poole P.S."/>
            <person name="DasGupta M."/>
        </authorList>
    </citation>
    <scope>NUCLEOTIDE SEQUENCE</scope>
    <source>
        <strain evidence="1">WBOS16</strain>
    </source>
</reference>
<sequence length="200" mass="22383">MKPGLALSFGYDDGSLRDLAGATTEPQILLRDIYSLPEIDLNDFSVLFVSMHSDQRFLATRASQIEQYLVRGGVVVANGHYAYSYLPRMAGFHTIDNYKLGDITVLRLAEHPIWHGIDPHDLTFRRGVSGFYGRVWHEAPPDAQVIHALGKPNLPLDFIYPVGRGHVLFHGGNDLWSFGGEDKQLAPRIMQWVAAGRDVQ</sequence>
<dbReference type="EMBL" id="CP028989">
    <property type="protein sequence ID" value="UUO67298.1"/>
    <property type="molecule type" value="Genomic_DNA"/>
</dbReference>
<protein>
    <submittedName>
        <fullName evidence="1">Uncharacterized protein</fullName>
    </submittedName>
</protein>
<evidence type="ECO:0000313" key="2">
    <source>
        <dbReference type="Proteomes" id="UP001058872"/>
    </source>
</evidence>
<accession>A0AAE9NF03</accession>
<name>A0AAE9NF03_9BRAD</name>
<dbReference type="RefSeq" id="WP_257179702.1">
    <property type="nucleotide sequence ID" value="NZ_CP028989.1"/>
</dbReference>
<dbReference type="InterPro" id="IPR029062">
    <property type="entry name" value="Class_I_gatase-like"/>
</dbReference>
<organism evidence="1 2">
    <name type="scientific">Bradyrhizobium betae</name>
    <dbReference type="NCBI Taxonomy" id="244734"/>
    <lineage>
        <taxon>Bacteria</taxon>
        <taxon>Pseudomonadati</taxon>
        <taxon>Pseudomonadota</taxon>
        <taxon>Alphaproteobacteria</taxon>
        <taxon>Hyphomicrobiales</taxon>
        <taxon>Nitrobacteraceae</taxon>
        <taxon>Bradyrhizobium</taxon>
    </lineage>
</organism>
<dbReference type="Proteomes" id="UP001058872">
    <property type="component" value="Chromosome"/>
</dbReference>
<proteinExistence type="predicted"/>
<dbReference type="SUPFAM" id="SSF52317">
    <property type="entry name" value="Class I glutamine amidotransferase-like"/>
    <property type="match status" value="1"/>
</dbReference>
<evidence type="ECO:0000313" key="1">
    <source>
        <dbReference type="EMBL" id="UUO67298.1"/>
    </source>
</evidence>
<dbReference type="AlphaFoldDB" id="A0AAE9NF03"/>